<dbReference type="InterPro" id="IPR000182">
    <property type="entry name" value="GNAT_dom"/>
</dbReference>
<name>A0A317FD15_9PROT</name>
<evidence type="ECO:0000313" key="4">
    <source>
        <dbReference type="EMBL" id="PWS35829.1"/>
    </source>
</evidence>
<dbReference type="InterPro" id="IPR016181">
    <property type="entry name" value="Acyl_CoA_acyltransferase"/>
</dbReference>
<dbReference type="PANTHER" id="PTHR43877">
    <property type="entry name" value="AMINOALKYLPHOSPHONATE N-ACETYLTRANSFERASE-RELATED-RELATED"/>
    <property type="match status" value="1"/>
</dbReference>
<keyword evidence="5" id="KW-1185">Reference proteome</keyword>
<dbReference type="CDD" id="cd04301">
    <property type="entry name" value="NAT_SF"/>
    <property type="match status" value="1"/>
</dbReference>
<evidence type="ECO:0000256" key="1">
    <source>
        <dbReference type="ARBA" id="ARBA00022679"/>
    </source>
</evidence>
<dbReference type="EMBL" id="QGNA01000004">
    <property type="protein sequence ID" value="PWS35829.1"/>
    <property type="molecule type" value="Genomic_DNA"/>
</dbReference>
<protein>
    <submittedName>
        <fullName evidence="4">GNAT family N-acetyltransferase</fullName>
    </submittedName>
</protein>
<dbReference type="GO" id="GO:0016747">
    <property type="term" value="F:acyltransferase activity, transferring groups other than amino-acyl groups"/>
    <property type="evidence" value="ECO:0007669"/>
    <property type="project" value="InterPro"/>
</dbReference>
<dbReference type="Pfam" id="PF13508">
    <property type="entry name" value="Acetyltransf_7"/>
    <property type="match status" value="1"/>
</dbReference>
<keyword evidence="1 4" id="KW-0808">Transferase</keyword>
<reference evidence="5" key="1">
    <citation type="submission" date="2018-05" db="EMBL/GenBank/DDBJ databases">
        <authorList>
            <person name="Du Z."/>
            <person name="Wang X."/>
        </authorList>
    </citation>
    <scope>NUCLEOTIDE SEQUENCE [LARGE SCALE GENOMIC DNA]</scope>
    <source>
        <strain evidence="5">CQN31</strain>
    </source>
</reference>
<dbReference type="InterPro" id="IPR050832">
    <property type="entry name" value="Bact_Acetyltransf"/>
</dbReference>
<gene>
    <name evidence="4" type="ORF">DFH01_19860</name>
</gene>
<keyword evidence="2" id="KW-0012">Acyltransferase</keyword>
<comment type="caution">
    <text evidence="4">The sequence shown here is derived from an EMBL/GenBank/DDBJ whole genome shotgun (WGS) entry which is preliminary data.</text>
</comment>
<evidence type="ECO:0000259" key="3">
    <source>
        <dbReference type="PROSITE" id="PS51186"/>
    </source>
</evidence>
<dbReference type="RefSeq" id="WP_109872195.1">
    <property type="nucleotide sequence ID" value="NZ_QGNA01000004.1"/>
</dbReference>
<evidence type="ECO:0000313" key="5">
    <source>
        <dbReference type="Proteomes" id="UP000245765"/>
    </source>
</evidence>
<proteinExistence type="predicted"/>
<dbReference type="Gene3D" id="3.40.630.30">
    <property type="match status" value="1"/>
</dbReference>
<dbReference type="AlphaFoldDB" id="A0A317FD15"/>
<dbReference type="OrthoDB" id="9799154at2"/>
<organism evidence="4 5">
    <name type="scientific">Falsiroseomonas bella</name>
    <dbReference type="NCBI Taxonomy" id="2184016"/>
    <lineage>
        <taxon>Bacteria</taxon>
        <taxon>Pseudomonadati</taxon>
        <taxon>Pseudomonadota</taxon>
        <taxon>Alphaproteobacteria</taxon>
        <taxon>Acetobacterales</taxon>
        <taxon>Roseomonadaceae</taxon>
        <taxon>Falsiroseomonas</taxon>
    </lineage>
</organism>
<feature type="domain" description="N-acetyltransferase" evidence="3">
    <location>
        <begin position="2"/>
        <end position="188"/>
    </location>
</feature>
<evidence type="ECO:0000256" key="2">
    <source>
        <dbReference type="ARBA" id="ARBA00023315"/>
    </source>
</evidence>
<dbReference type="Proteomes" id="UP000245765">
    <property type="component" value="Unassembled WGS sequence"/>
</dbReference>
<sequence>MICVRRARAEDAPGIAAVHVAAWRSAYAGILDDAYLAGLSETRLAAFYQRAILDRRQGHAVFVATAGGNDQPGDQPGPGAAIIGFASGGRARRQGLAEGEVETLYVLDDFRERGVGRRLMRAMAAHLRAIGCNSALVWVLAENQARWFYRRLGGRPVMTETIGVAGHPVQQTALTWDPIDALLSATAPVKES</sequence>
<accession>A0A317FD15</accession>
<dbReference type="PROSITE" id="PS51186">
    <property type="entry name" value="GNAT"/>
    <property type="match status" value="1"/>
</dbReference>
<dbReference type="SUPFAM" id="SSF55729">
    <property type="entry name" value="Acyl-CoA N-acyltransferases (Nat)"/>
    <property type="match status" value="1"/>
</dbReference>